<name>B4FIE1_MAIZE</name>
<organism evidence="2">
    <name type="scientific">Zea mays</name>
    <name type="common">Maize</name>
    <dbReference type="NCBI Taxonomy" id="4577"/>
    <lineage>
        <taxon>Eukaryota</taxon>
        <taxon>Viridiplantae</taxon>
        <taxon>Streptophyta</taxon>
        <taxon>Embryophyta</taxon>
        <taxon>Tracheophyta</taxon>
        <taxon>Spermatophyta</taxon>
        <taxon>Magnoliopsida</taxon>
        <taxon>Liliopsida</taxon>
        <taxon>Poales</taxon>
        <taxon>Poaceae</taxon>
        <taxon>PACMAD clade</taxon>
        <taxon>Panicoideae</taxon>
        <taxon>Andropogonodae</taxon>
        <taxon>Andropogoneae</taxon>
        <taxon>Tripsacinae</taxon>
        <taxon>Zea</taxon>
    </lineage>
</organism>
<sequence length="139" mass="14793">MELAQRPCTLPHVRSFLLFLVVVELAGDTRVGRPCSPLPPSARTPAVAPACRAHGRGLLPTRADFFSLARSGPLLQLVPMAAAVLPRSLTYARCSSLAMPRRSLSFLPCSDCAALLSRLACSGSEVGRFGVKLPLHPGF</sequence>
<dbReference type="EMBL" id="BT036879">
    <property type="protein sequence ID" value="ACF81884.1"/>
    <property type="molecule type" value="mRNA"/>
</dbReference>
<evidence type="ECO:0008006" key="3">
    <source>
        <dbReference type="Google" id="ProtNLM"/>
    </source>
</evidence>
<protein>
    <recommendedName>
        <fullName evidence="3">Secreted protein</fullName>
    </recommendedName>
</protein>
<reference evidence="2" key="1">
    <citation type="journal article" date="2009" name="PLoS Genet.">
        <title>Sequencing, mapping, and analysis of 27,455 maize full-length cDNAs.</title>
        <authorList>
            <person name="Soderlund C."/>
            <person name="Descour A."/>
            <person name="Kudrna D."/>
            <person name="Bomhoff M."/>
            <person name="Boyd L."/>
            <person name="Currie J."/>
            <person name="Angelova A."/>
            <person name="Collura K."/>
            <person name="Wissotski M."/>
            <person name="Ashley E."/>
            <person name="Morrow D."/>
            <person name="Fernandes J."/>
            <person name="Walbot V."/>
            <person name="Yu Y."/>
        </authorList>
    </citation>
    <scope>NUCLEOTIDE SEQUENCE</scope>
    <source>
        <strain evidence="2">B73</strain>
    </source>
</reference>
<feature type="chain" id="PRO_5002805100" description="Secreted protein" evidence="1">
    <location>
        <begin position="27"/>
        <end position="139"/>
    </location>
</feature>
<evidence type="ECO:0000313" key="2">
    <source>
        <dbReference type="EMBL" id="ACF81884.1"/>
    </source>
</evidence>
<proteinExistence type="evidence at transcript level"/>
<feature type="signal peptide" evidence="1">
    <location>
        <begin position="1"/>
        <end position="26"/>
    </location>
</feature>
<keyword evidence="1" id="KW-0732">Signal</keyword>
<dbReference type="AlphaFoldDB" id="B4FIE1"/>
<evidence type="ECO:0000256" key="1">
    <source>
        <dbReference type="SAM" id="SignalP"/>
    </source>
</evidence>
<accession>B4FIE1</accession>